<evidence type="ECO:0000256" key="4">
    <source>
        <dbReference type="ARBA" id="ARBA00022917"/>
    </source>
</evidence>
<feature type="binding site" evidence="6">
    <location>
        <begin position="80"/>
        <end position="87"/>
    </location>
    <ligand>
        <name>GTP</name>
        <dbReference type="ChEBI" id="CHEBI:37565"/>
    </ligand>
</feature>
<dbReference type="Gene3D" id="2.40.30.10">
    <property type="entry name" value="Translation factors"/>
    <property type="match status" value="1"/>
</dbReference>
<keyword evidence="4 6" id="KW-0648">Protein biosynthesis</keyword>
<dbReference type="InterPro" id="IPR014721">
    <property type="entry name" value="Ribsml_uS5_D2-typ_fold_subgr"/>
</dbReference>
<dbReference type="Proteomes" id="UP001159405">
    <property type="component" value="Unassembled WGS sequence"/>
</dbReference>
<evidence type="ECO:0000256" key="3">
    <source>
        <dbReference type="ARBA" id="ARBA00022768"/>
    </source>
</evidence>
<dbReference type="InterPro" id="IPR004540">
    <property type="entry name" value="Transl_elong_EFG/EF2"/>
</dbReference>
<dbReference type="InterPro" id="IPR031157">
    <property type="entry name" value="G_TR_CS"/>
</dbReference>
<dbReference type="Gene3D" id="3.30.230.10">
    <property type="match status" value="1"/>
</dbReference>
<dbReference type="CDD" id="cd16262">
    <property type="entry name" value="EFG_III"/>
    <property type="match status" value="1"/>
</dbReference>
<keyword evidence="2 6" id="KW-0547">Nucleotide-binding</keyword>
<dbReference type="Pfam" id="PF00009">
    <property type="entry name" value="GTP_EFTU"/>
    <property type="match status" value="1"/>
</dbReference>
<dbReference type="CDD" id="cd01434">
    <property type="entry name" value="EFG_mtEFG1_IV"/>
    <property type="match status" value="1"/>
</dbReference>
<dbReference type="InterPro" id="IPR047872">
    <property type="entry name" value="EFG_IV"/>
</dbReference>
<dbReference type="EMBL" id="CALNXK010000017">
    <property type="protein sequence ID" value="CAH3104954.1"/>
    <property type="molecule type" value="Genomic_DNA"/>
</dbReference>
<keyword evidence="5 6" id="KW-0342">GTP-binding</keyword>
<dbReference type="HAMAP" id="MF_00054_B">
    <property type="entry name" value="EF_G_EF_2_B"/>
    <property type="match status" value="1"/>
</dbReference>
<accession>A0ABN8NG96</accession>
<dbReference type="InterPro" id="IPR005517">
    <property type="entry name" value="Transl_elong_EFG/EF2_IV"/>
</dbReference>
<evidence type="ECO:0000313" key="8">
    <source>
        <dbReference type="EMBL" id="CAH3104954.1"/>
    </source>
</evidence>
<dbReference type="Pfam" id="PF03764">
    <property type="entry name" value="EFG_IV"/>
    <property type="match status" value="1"/>
</dbReference>
<dbReference type="NCBIfam" id="TIGR00231">
    <property type="entry name" value="small_GTP"/>
    <property type="match status" value="1"/>
</dbReference>
<keyword evidence="9" id="KW-1185">Reference proteome</keyword>
<dbReference type="CDD" id="cd01886">
    <property type="entry name" value="EF-G"/>
    <property type="match status" value="1"/>
</dbReference>
<evidence type="ECO:0000256" key="6">
    <source>
        <dbReference type="HAMAP-Rule" id="MF_03061"/>
    </source>
</evidence>
<dbReference type="PANTHER" id="PTHR43636">
    <property type="entry name" value="ELONGATION FACTOR G, MITOCHONDRIAL"/>
    <property type="match status" value="1"/>
</dbReference>
<dbReference type="SMART" id="SM00889">
    <property type="entry name" value="EFG_IV"/>
    <property type="match status" value="1"/>
</dbReference>
<feature type="domain" description="Tr-type G" evidence="7">
    <location>
        <begin position="71"/>
        <end position="348"/>
    </location>
</feature>
<dbReference type="Pfam" id="PF14492">
    <property type="entry name" value="EFG_III"/>
    <property type="match status" value="1"/>
</dbReference>
<comment type="similarity">
    <text evidence="1">Belongs to the TRAFAC class translation factor GTPase superfamily. Classic translation factor GTPase family. EF-G/EF-2 subfamily.</text>
</comment>
<comment type="caution">
    <text evidence="8">The sequence shown here is derived from an EMBL/GenBank/DDBJ whole genome shotgun (WGS) entry which is preliminary data.</text>
</comment>
<dbReference type="SUPFAM" id="SSF54211">
    <property type="entry name" value="Ribosomal protein S5 domain 2-like"/>
    <property type="match status" value="1"/>
</dbReference>
<dbReference type="SUPFAM" id="SSF52540">
    <property type="entry name" value="P-loop containing nucleoside triphosphate hydrolases"/>
    <property type="match status" value="1"/>
</dbReference>
<evidence type="ECO:0000259" key="7">
    <source>
        <dbReference type="PROSITE" id="PS51722"/>
    </source>
</evidence>
<feature type="binding site" evidence="6">
    <location>
        <begin position="201"/>
        <end position="204"/>
    </location>
    <ligand>
        <name>GTP</name>
        <dbReference type="ChEBI" id="CHEBI:37565"/>
    </ligand>
</feature>
<comment type="pathway">
    <text evidence="6">Protein biosynthesis; polypeptide chain elongation.</text>
</comment>
<dbReference type="InterPro" id="IPR041095">
    <property type="entry name" value="EFG_II"/>
</dbReference>
<evidence type="ECO:0000313" key="9">
    <source>
        <dbReference type="Proteomes" id="UP001159405"/>
    </source>
</evidence>
<dbReference type="InterPro" id="IPR004161">
    <property type="entry name" value="EFTu-like_2"/>
</dbReference>
<dbReference type="PANTHER" id="PTHR43636:SF2">
    <property type="entry name" value="ELONGATION FACTOR G, MITOCHONDRIAL"/>
    <property type="match status" value="1"/>
</dbReference>
<dbReference type="Pfam" id="PF03144">
    <property type="entry name" value="GTP_EFTU_D2"/>
    <property type="match status" value="1"/>
</dbReference>
<dbReference type="Gene3D" id="3.30.70.870">
    <property type="entry name" value="Elongation Factor G (Translational Gtpase), domain 3"/>
    <property type="match status" value="1"/>
</dbReference>
<keyword evidence="3 6" id="KW-0251">Elongation factor</keyword>
<name>A0ABN8NG96_9CNID</name>
<evidence type="ECO:0000256" key="2">
    <source>
        <dbReference type="ARBA" id="ARBA00022741"/>
    </source>
</evidence>
<dbReference type="InterPro" id="IPR000795">
    <property type="entry name" value="T_Tr_GTP-bd_dom"/>
</dbReference>
<comment type="subcellular location">
    <subcellularLocation>
        <location evidence="6">Mitochondrion</location>
    </subcellularLocation>
</comment>
<dbReference type="InterPro" id="IPR000640">
    <property type="entry name" value="EFG_V-like"/>
</dbReference>
<dbReference type="PRINTS" id="PR00315">
    <property type="entry name" value="ELONGATNFCT"/>
</dbReference>
<feature type="binding site" evidence="6">
    <location>
        <begin position="147"/>
        <end position="151"/>
    </location>
    <ligand>
        <name>GTP</name>
        <dbReference type="ChEBI" id="CHEBI:37565"/>
    </ligand>
</feature>
<dbReference type="Gene3D" id="3.30.70.240">
    <property type="match status" value="1"/>
</dbReference>
<evidence type="ECO:0000256" key="5">
    <source>
        <dbReference type="ARBA" id="ARBA00023134"/>
    </source>
</evidence>
<dbReference type="SUPFAM" id="SSF50447">
    <property type="entry name" value="Translation proteins"/>
    <property type="match status" value="1"/>
</dbReference>
<dbReference type="SMART" id="SM00838">
    <property type="entry name" value="EFG_C"/>
    <property type="match status" value="1"/>
</dbReference>
<dbReference type="InterPro" id="IPR035647">
    <property type="entry name" value="EFG_III/V"/>
</dbReference>
<dbReference type="InterPro" id="IPR009022">
    <property type="entry name" value="EFG_III"/>
</dbReference>
<dbReference type="CDD" id="cd04091">
    <property type="entry name" value="mtEFG1_II_like"/>
    <property type="match status" value="1"/>
</dbReference>
<dbReference type="PROSITE" id="PS51722">
    <property type="entry name" value="G_TR_2"/>
    <property type="match status" value="1"/>
</dbReference>
<keyword evidence="6" id="KW-0496">Mitochondrion</keyword>
<dbReference type="SUPFAM" id="SSF54980">
    <property type="entry name" value="EF-G C-terminal domain-like"/>
    <property type="match status" value="2"/>
</dbReference>
<dbReference type="Pfam" id="PF00679">
    <property type="entry name" value="EFG_C"/>
    <property type="match status" value="1"/>
</dbReference>
<dbReference type="InterPro" id="IPR020568">
    <property type="entry name" value="Ribosomal_Su5_D2-typ_SF"/>
</dbReference>
<dbReference type="Gene3D" id="3.40.50.300">
    <property type="entry name" value="P-loop containing nucleotide triphosphate hydrolases"/>
    <property type="match status" value="1"/>
</dbReference>
<proteinExistence type="inferred from homology"/>
<evidence type="ECO:0000256" key="1">
    <source>
        <dbReference type="ARBA" id="ARBA00005870"/>
    </source>
</evidence>
<protein>
    <recommendedName>
        <fullName evidence="6">Elongation factor G, mitochondrial</fullName>
        <shortName evidence="6">EF-Gmt</shortName>
    </recommendedName>
    <alternativeName>
        <fullName evidence="6">Elongation factor G 1, mitochondrial</fullName>
        <shortName evidence="6">mEF-G 1</shortName>
    </alternativeName>
    <alternativeName>
        <fullName evidence="6">Elongation factor G1</fullName>
    </alternativeName>
</protein>
<dbReference type="InterPro" id="IPR005225">
    <property type="entry name" value="Small_GTP-bd"/>
</dbReference>
<comment type="function">
    <text evidence="6">Mitochondrial GTPase that catalyzes the GTP-dependent ribosomal translocation step during translation elongation. During this step, the ribosome changes from the pre-translocational (PRE) to the post-translocational (POST) state as the newly formed A-site-bound peptidyl-tRNA and P-site-bound deacylated tRNA move to the P and E sites, respectively. Catalyzes the coordinated movement of the two tRNA molecules, the mRNA and conformational changes in the ribosome.</text>
</comment>
<gene>
    <name evidence="8" type="ORF">PLOB_00012603</name>
</gene>
<dbReference type="InterPro" id="IPR027417">
    <property type="entry name" value="P-loop_NTPase"/>
</dbReference>
<sequence length="837" mass="93785">MRTLFHVRLGKFTKYRKNRSLRVAYHDILTQTKKMGFTTLLVQRCGRCLLHRQAHVVTRRLLSSGASKDVSSIRNIGVSAHIDSGKTTLTERLLFYTGRISHMHEVRGKDNVGATMDFMELERQRGITIQSAATYVTWKDMNVNIIDTPGHVDFTVEVERSLRVLDGAILVLCAVGGVQSQTLTVNRQMKRYNVPCIAFINKLDRMGANPSRVLSQIRAKLQHTAAFAQLPIGVESELKGVIDLVRWKAYYFVGHQGSQVEEGFIPEDMIEECTKRRQELIETVADVDDVLGEMFLEEIQPTEEQLIAAIRRATIKRAFTPVFVGSALKNKGVQPLLDGVVDYLPDPSEVKNFALDAENANEKVELNSKISSDHPFVGLAFKLEAGRFGQLTYLRVYQGSLKRGGYIVNTRTGKRVKVPRIVRMHSDTMEDVQEANAGDICALFGVECASGDTFTFEGAKPVSMEPIFVPDPVISLAVEPKNKNDLAQFSKAINRFTREDPTFRVRYDDESKETIISGMGELHLEVYTEPRPLAHPRPLIGLGNDNNNSARFLYTFLPSLLKFPVMCCCYLFDFLTLMFSIFIDVWVKLFSALFYTSQRMRTEYNCPVVAGKPKVAFRETIGKEARFDYLHKKQTGGAGQFGRVIGRIEPMPEAATDIEFLDATVGMNIPKNFIPAIEKGFQEICERGLITGHKLAGIRFVLEDGAAHGVDSSELAFRLAAIGAMREAFPKASPLILEPVMSVEVNIPQEFQGAVISGLNRRHGMITGTDAAEGYVTIYAEVPLNDMFGYSTELRSHTQGKGEFAMEYSKYLAASQQVQAELMEKYDLERLKKAKSR</sequence>
<dbReference type="InterPro" id="IPR009000">
    <property type="entry name" value="Transl_B-barrel_sf"/>
</dbReference>
<comment type="similarity">
    <text evidence="6">Belongs to the GTP-binding elongation factor family. EF-G/EF-2 subfamily.</text>
</comment>
<dbReference type="PROSITE" id="PS00301">
    <property type="entry name" value="G_TR_1"/>
    <property type="match status" value="1"/>
</dbReference>
<organism evidence="8 9">
    <name type="scientific">Porites lobata</name>
    <dbReference type="NCBI Taxonomy" id="104759"/>
    <lineage>
        <taxon>Eukaryota</taxon>
        <taxon>Metazoa</taxon>
        <taxon>Cnidaria</taxon>
        <taxon>Anthozoa</taxon>
        <taxon>Hexacorallia</taxon>
        <taxon>Scleractinia</taxon>
        <taxon>Fungiina</taxon>
        <taxon>Poritidae</taxon>
        <taxon>Porites</taxon>
    </lineage>
</organism>
<reference evidence="8 9" key="1">
    <citation type="submission" date="2022-05" db="EMBL/GenBank/DDBJ databases">
        <authorList>
            <consortium name="Genoscope - CEA"/>
            <person name="William W."/>
        </authorList>
    </citation>
    <scope>NUCLEOTIDE SEQUENCE [LARGE SCALE GENOMIC DNA]</scope>
</reference>